<gene>
    <name evidence="2" type="ORF">GJ654_08065</name>
</gene>
<name>A0A6N8DKT5_RHOAC</name>
<evidence type="ECO:0000313" key="2">
    <source>
        <dbReference type="EMBL" id="MTV30948.1"/>
    </source>
</evidence>
<feature type="chain" id="PRO_5027086212" description="Secreted protein" evidence="1">
    <location>
        <begin position="22"/>
        <end position="100"/>
    </location>
</feature>
<dbReference type="Proteomes" id="UP000439113">
    <property type="component" value="Unassembled WGS sequence"/>
</dbReference>
<protein>
    <recommendedName>
        <fullName evidence="4">Secreted protein</fullName>
    </recommendedName>
</protein>
<organism evidence="2 3">
    <name type="scientific">Rhodoblastus acidophilus</name>
    <name type="common">Rhodopseudomonas acidophila</name>
    <dbReference type="NCBI Taxonomy" id="1074"/>
    <lineage>
        <taxon>Bacteria</taxon>
        <taxon>Pseudomonadati</taxon>
        <taxon>Pseudomonadota</taxon>
        <taxon>Alphaproteobacteria</taxon>
        <taxon>Hyphomicrobiales</taxon>
        <taxon>Rhodoblastaceae</taxon>
        <taxon>Rhodoblastus</taxon>
    </lineage>
</organism>
<comment type="caution">
    <text evidence="2">The sequence shown here is derived from an EMBL/GenBank/DDBJ whole genome shotgun (WGS) entry which is preliminary data.</text>
</comment>
<evidence type="ECO:0000256" key="1">
    <source>
        <dbReference type="SAM" id="SignalP"/>
    </source>
</evidence>
<feature type="signal peptide" evidence="1">
    <location>
        <begin position="1"/>
        <end position="21"/>
    </location>
</feature>
<dbReference type="RefSeq" id="WP_155445640.1">
    <property type="nucleotide sequence ID" value="NZ_JAOQNR010000004.1"/>
</dbReference>
<keyword evidence="1" id="KW-0732">Signal</keyword>
<evidence type="ECO:0008006" key="4">
    <source>
        <dbReference type="Google" id="ProtNLM"/>
    </source>
</evidence>
<dbReference type="EMBL" id="WNKS01000005">
    <property type="protein sequence ID" value="MTV30948.1"/>
    <property type="molecule type" value="Genomic_DNA"/>
</dbReference>
<evidence type="ECO:0000313" key="3">
    <source>
        <dbReference type="Proteomes" id="UP000439113"/>
    </source>
</evidence>
<sequence>MIKLFSAAGLALIFCVGVAQADTCAQKIAQLEKRIKRSPEPGGAPLPETTFATMHRQPTQESVEKAMRQSDADALDDARLLNAEGKEKECLAKIKPLEQN</sequence>
<accession>A0A6N8DKT5</accession>
<proteinExistence type="predicted"/>
<reference evidence="2 3" key="1">
    <citation type="submission" date="2019-11" db="EMBL/GenBank/DDBJ databases">
        <title>Whole-genome sequence of a Rhodoblastus acidophilus DSM 142.</title>
        <authorList>
            <person name="Kyndt J.A."/>
            <person name="Meyer T.E."/>
        </authorList>
    </citation>
    <scope>NUCLEOTIDE SEQUENCE [LARGE SCALE GENOMIC DNA]</scope>
    <source>
        <strain evidence="2 3">DSM 142</strain>
    </source>
</reference>
<dbReference type="AlphaFoldDB" id="A0A6N8DKT5"/>
<dbReference type="OrthoDB" id="8456558at2"/>